<gene>
    <name evidence="1" type="ORF">METZ01_LOCUS275841</name>
</gene>
<dbReference type="AlphaFoldDB" id="A0A382KJ21"/>
<feature type="non-terminal residue" evidence="1">
    <location>
        <position position="1"/>
    </location>
</feature>
<dbReference type="EMBL" id="UINC01080234">
    <property type="protein sequence ID" value="SVC22987.1"/>
    <property type="molecule type" value="Genomic_DNA"/>
</dbReference>
<reference evidence="1" key="1">
    <citation type="submission" date="2018-05" db="EMBL/GenBank/DDBJ databases">
        <authorList>
            <person name="Lanie J.A."/>
            <person name="Ng W.-L."/>
            <person name="Kazmierczak K.M."/>
            <person name="Andrzejewski T.M."/>
            <person name="Davidsen T.M."/>
            <person name="Wayne K.J."/>
            <person name="Tettelin H."/>
            <person name="Glass J.I."/>
            <person name="Rusch D."/>
            <person name="Podicherti R."/>
            <person name="Tsui H.-C.T."/>
            <person name="Winkler M.E."/>
        </authorList>
    </citation>
    <scope>NUCLEOTIDE SEQUENCE</scope>
</reference>
<proteinExistence type="predicted"/>
<evidence type="ECO:0000313" key="1">
    <source>
        <dbReference type="EMBL" id="SVC22987.1"/>
    </source>
</evidence>
<protein>
    <submittedName>
        <fullName evidence="1">Uncharacterized protein</fullName>
    </submittedName>
</protein>
<organism evidence="1">
    <name type="scientific">marine metagenome</name>
    <dbReference type="NCBI Taxonomy" id="408172"/>
    <lineage>
        <taxon>unclassified sequences</taxon>
        <taxon>metagenomes</taxon>
        <taxon>ecological metagenomes</taxon>
    </lineage>
</organism>
<name>A0A382KJ21_9ZZZZ</name>
<accession>A0A382KJ21</accession>
<sequence>RNTYSFNQRLEPVTLRSLLQLAG</sequence>